<dbReference type="PROSITE" id="PS50294">
    <property type="entry name" value="WD_REPEATS_REGION"/>
    <property type="match status" value="3"/>
</dbReference>
<evidence type="ECO:0000259" key="7">
    <source>
        <dbReference type="Pfam" id="PF24883"/>
    </source>
</evidence>
<dbReference type="PANTHER" id="PTHR22847:SF637">
    <property type="entry name" value="WD REPEAT DOMAIN 5B"/>
    <property type="match status" value="1"/>
</dbReference>
<evidence type="ECO:0000256" key="4">
    <source>
        <dbReference type="ARBA" id="ARBA00039789"/>
    </source>
</evidence>
<dbReference type="InterPro" id="IPR015943">
    <property type="entry name" value="WD40/YVTN_repeat-like_dom_sf"/>
</dbReference>
<evidence type="ECO:0000313" key="9">
    <source>
        <dbReference type="Proteomes" id="UP000015100"/>
    </source>
</evidence>
<comment type="caution">
    <text evidence="8">The sequence shown here is derived from an EMBL/GenBank/DDBJ whole genome shotgun (WGS) entry which is preliminary data.</text>
</comment>
<dbReference type="GO" id="GO:1990234">
    <property type="term" value="C:transferase complex"/>
    <property type="evidence" value="ECO:0007669"/>
    <property type="project" value="UniProtKB-ARBA"/>
</dbReference>
<feature type="repeat" description="WD" evidence="6">
    <location>
        <begin position="1064"/>
        <end position="1105"/>
    </location>
</feature>
<dbReference type="CDD" id="cd00200">
    <property type="entry name" value="WD40"/>
    <property type="match status" value="1"/>
</dbReference>
<dbReference type="InterPro" id="IPR020472">
    <property type="entry name" value="WD40_PAC1"/>
</dbReference>
<sequence length="1266" mass="140601">MDIAAAIVAFVDVSAKVISLCSEYAKGVKNATKEITHLQGKVEGLGKVLKDVQEQLDGDHGEALKTSQKLKGSILDCYYQIKSVQEKLGSKAGHKISWSFRWGRSLKWPFERGEVDRIVANLEKYKADISFALQIDQTRIVLESKEIILDIGKEIDFGKIPSAQGAAFDSYTNELGSRCHPETRKDLLDQIRAWAKDPQGKCIFWLNGMAGTGKSTISRTVAQSFEDDDQLAASFFFKRGESDRENASKFFTTITAQLLRKIPGLVPHIRSAIDNEPEIATKTLEKQFNSLVFEPLGKLNKTSAPLVLVIDALDECKGDNNIRYILHLLASLREVKTVQIRIFLTSRPELPIRLGFSHMSSDTHEGIILQDVPPATIEHDMSIFLKEEFSKIKLDFNLAHQHSPDSQLSTDWPGDGVIQKLAKIAIPLFIFAATMSRFIGDETDWNPKQKLANILEYGRTREGSGSRPGATQEELSRLQLDQTYTPVFKQLEFGQTKRELERFGLQFRSIIGSIVILADPLSASSLSDLLGIPKDNVEGKLHRLHSVLSVPSDPNLPIRLLHLSFREFLVDPEKKGCDDWFWVDEEKAHAVIALRCLKVLSSFLKENICSLEYSGMPREELNSATIDECLPKHVQYSCRFWVHHLKHSSRRIFDDDEVHAFLRIHLLHWLEAQSLLGKIFGCIKLIDILYSLTDGNNGREISLFLYDAKRFLLQNRLIVDDAPLQLYSSAIVFSPETSIVRTTFHNSIPKWISRLPKTLKSWGPELQVLETSGFPREVVFSPDGKKLASASRVSIYLWDAVTGEDWRTIKPLRPFRGFRGFRPFGAIAFSPDSQQLVAAAGDMIVFWDMVTGDLLRTLSHAGKVEVMALSPDGQLLALSSSREAALWNLVTGERLKVSQYNNPIHASAFSHNCQQLASASDCMVELWNTVTGEQLKTLQHYTQINAVTFLPNGEQLASASGCVIRLWDIATGEQLKILEGHDYLVDNLAFSSNNQQLASASKSDFGGSTIKIWDTTTGEQLKTLEHVDSVSGIAFSPDNQQLASAYRGAVRLWDIATKQQPNPLEGHSKAVNAVAFSSDGQQLASASSDHTARIWDVATGTQLKTLEGHGNDLTSVAFSPDGQQLASASHDSTVRFWDVATGKQLNTLEGHSKVVRTVAFSPDGQQLASSDDYTVKLWDVATGKQLNAFDLGINYRPAISFSAVAFSPDSRRLSVVSNQIDTIVKLFDTATGELLGSFEVLDGTDSLHFSSDGAFRGAIGSYRLEG</sequence>
<dbReference type="InterPro" id="IPR027417">
    <property type="entry name" value="P-loop_NTPase"/>
</dbReference>
<gene>
    <name evidence="8" type="ORF">H072_309</name>
</gene>
<dbReference type="GO" id="GO:0005634">
    <property type="term" value="C:nucleus"/>
    <property type="evidence" value="ECO:0007669"/>
    <property type="project" value="TreeGrafter"/>
</dbReference>
<dbReference type="AlphaFoldDB" id="S8CDC2"/>
<dbReference type="Gene3D" id="3.40.50.300">
    <property type="entry name" value="P-loop containing nucleotide triphosphate hydrolases"/>
    <property type="match status" value="1"/>
</dbReference>
<dbReference type="SMART" id="SM00320">
    <property type="entry name" value="WD40"/>
    <property type="match status" value="11"/>
</dbReference>
<proteinExistence type="inferred from homology"/>
<evidence type="ECO:0000256" key="3">
    <source>
        <dbReference type="ARBA" id="ARBA00038415"/>
    </source>
</evidence>
<dbReference type="PANTHER" id="PTHR22847">
    <property type="entry name" value="WD40 REPEAT PROTEIN"/>
    <property type="match status" value="1"/>
</dbReference>
<protein>
    <recommendedName>
        <fullName evidence="4">Mitochondrial division protein 1</fullName>
    </recommendedName>
</protein>
<feature type="repeat" description="WD" evidence="6">
    <location>
        <begin position="1106"/>
        <end position="1147"/>
    </location>
</feature>
<dbReference type="InterPro" id="IPR019775">
    <property type="entry name" value="WD40_repeat_CS"/>
</dbReference>
<dbReference type="eggNOG" id="KOG0271">
    <property type="taxonomic scope" value="Eukaryota"/>
</dbReference>
<dbReference type="InterPro" id="IPR001680">
    <property type="entry name" value="WD40_rpt"/>
</dbReference>
<dbReference type="InterPro" id="IPR036322">
    <property type="entry name" value="WD40_repeat_dom_sf"/>
</dbReference>
<dbReference type="OrthoDB" id="674604at2759"/>
<evidence type="ECO:0000256" key="1">
    <source>
        <dbReference type="ARBA" id="ARBA00022574"/>
    </source>
</evidence>
<dbReference type="SUPFAM" id="SSF52540">
    <property type="entry name" value="P-loop containing nucleoside triphosphate hydrolases"/>
    <property type="match status" value="1"/>
</dbReference>
<accession>S8CDC2</accession>
<dbReference type="Pfam" id="PF24883">
    <property type="entry name" value="NPHP3_N"/>
    <property type="match status" value="1"/>
</dbReference>
<dbReference type="OMA" id="ATTICRF"/>
<dbReference type="STRING" id="1284197.S8CDC2"/>
<dbReference type="Gene3D" id="2.130.10.10">
    <property type="entry name" value="YVTN repeat-like/Quinoprotein amine dehydrogenase"/>
    <property type="match status" value="5"/>
</dbReference>
<evidence type="ECO:0000256" key="2">
    <source>
        <dbReference type="ARBA" id="ARBA00022737"/>
    </source>
</evidence>
<feature type="domain" description="Nephrocystin 3-like N-terminal" evidence="7">
    <location>
        <begin position="189"/>
        <end position="347"/>
    </location>
</feature>
<evidence type="ECO:0000313" key="8">
    <source>
        <dbReference type="EMBL" id="EPS45697.1"/>
    </source>
</evidence>
<evidence type="ECO:0000256" key="6">
    <source>
        <dbReference type="PROSITE-ProRule" id="PRU00221"/>
    </source>
</evidence>
<reference evidence="8 9" key="1">
    <citation type="journal article" date="2013" name="PLoS Genet.">
        <title>Genomic mechanisms accounting for the adaptation to parasitism in nematode-trapping fungi.</title>
        <authorList>
            <person name="Meerupati T."/>
            <person name="Andersson K.M."/>
            <person name="Friman E."/>
            <person name="Kumar D."/>
            <person name="Tunlid A."/>
            <person name="Ahren D."/>
        </authorList>
    </citation>
    <scope>NUCLEOTIDE SEQUENCE [LARGE SCALE GENOMIC DNA]</scope>
    <source>
        <strain evidence="8 9">CBS 200.50</strain>
    </source>
</reference>
<dbReference type="PROSITE" id="PS00678">
    <property type="entry name" value="WD_REPEATS_1"/>
    <property type="match status" value="2"/>
</dbReference>
<name>S8CDC2_DACHA</name>
<keyword evidence="2" id="KW-0677">Repeat</keyword>
<dbReference type="PRINTS" id="PR00320">
    <property type="entry name" value="GPROTEINBRPT"/>
</dbReference>
<comment type="similarity">
    <text evidence="3">Belongs to the WD repeat MDV1/CAF4 family.</text>
</comment>
<feature type="repeat" description="WD" evidence="6">
    <location>
        <begin position="1148"/>
        <end position="1188"/>
    </location>
</feature>
<organism evidence="8 9">
    <name type="scientific">Dactylellina haptotyla (strain CBS 200.50)</name>
    <name type="common">Nematode-trapping fungus</name>
    <name type="synonym">Monacrosporium haptotylum</name>
    <dbReference type="NCBI Taxonomy" id="1284197"/>
    <lineage>
        <taxon>Eukaryota</taxon>
        <taxon>Fungi</taxon>
        <taxon>Dikarya</taxon>
        <taxon>Ascomycota</taxon>
        <taxon>Pezizomycotina</taxon>
        <taxon>Orbiliomycetes</taxon>
        <taxon>Orbiliales</taxon>
        <taxon>Orbiliaceae</taxon>
        <taxon>Dactylellina</taxon>
    </lineage>
</organism>
<dbReference type="Proteomes" id="UP000015100">
    <property type="component" value="Unassembled WGS sequence"/>
</dbReference>
<keyword evidence="1 6" id="KW-0853">WD repeat</keyword>
<dbReference type="InterPro" id="IPR056884">
    <property type="entry name" value="NPHP3-like_N"/>
</dbReference>
<feature type="repeat" description="WD" evidence="6">
    <location>
        <begin position="1023"/>
        <end position="1063"/>
    </location>
</feature>
<dbReference type="InterPro" id="IPR011047">
    <property type="entry name" value="Quinoprotein_ADH-like_sf"/>
</dbReference>
<dbReference type="SUPFAM" id="SSF50998">
    <property type="entry name" value="Quinoprotein alcohol dehydrogenase-like"/>
    <property type="match status" value="1"/>
</dbReference>
<evidence type="ECO:0000256" key="5">
    <source>
        <dbReference type="ARBA" id="ARBA00043913"/>
    </source>
</evidence>
<keyword evidence="9" id="KW-1185">Reference proteome</keyword>
<comment type="function">
    <text evidence="5">Involved in mitochondrial fission. Acts as an adapter protein required to form mitochondrial fission complexes. Formation of these complexes is required to promote constriction and fission of the mitochondrial compartment at a late step in mitochondrial division.</text>
</comment>
<dbReference type="SUPFAM" id="SSF50978">
    <property type="entry name" value="WD40 repeat-like"/>
    <property type="match status" value="1"/>
</dbReference>
<dbReference type="PROSITE" id="PS50082">
    <property type="entry name" value="WD_REPEATS_2"/>
    <property type="match status" value="4"/>
</dbReference>
<dbReference type="HOGENOM" id="CLU_000288_6_3_1"/>
<dbReference type="EMBL" id="AQGS01000004">
    <property type="protein sequence ID" value="EPS45697.1"/>
    <property type="molecule type" value="Genomic_DNA"/>
</dbReference>
<dbReference type="Pfam" id="PF00400">
    <property type="entry name" value="WD40"/>
    <property type="match status" value="7"/>
</dbReference>
<reference evidence="9" key="2">
    <citation type="submission" date="2013-04" db="EMBL/GenBank/DDBJ databases">
        <title>Genomic mechanisms accounting for the adaptation to parasitism in nematode-trapping fungi.</title>
        <authorList>
            <person name="Ahren D.G."/>
        </authorList>
    </citation>
    <scope>NUCLEOTIDE SEQUENCE [LARGE SCALE GENOMIC DNA]</scope>
    <source>
        <strain evidence="9">CBS 200.50</strain>
    </source>
</reference>